<evidence type="ECO:0000313" key="3">
    <source>
        <dbReference type="Proteomes" id="UP000327013"/>
    </source>
</evidence>
<proteinExistence type="inferred from homology"/>
<dbReference type="AlphaFoldDB" id="A0A5N6RBX9"/>
<keyword evidence="3" id="KW-1185">Reference proteome</keyword>
<dbReference type="InterPro" id="IPR023213">
    <property type="entry name" value="CAT-like_dom_sf"/>
</dbReference>
<dbReference type="Gene3D" id="3.30.559.10">
    <property type="entry name" value="Chloramphenicol acetyltransferase-like domain"/>
    <property type="match status" value="2"/>
</dbReference>
<dbReference type="PANTHER" id="PTHR31642">
    <property type="entry name" value="TRICHOTHECENE 3-O-ACETYLTRANSFERASE"/>
    <property type="match status" value="1"/>
</dbReference>
<evidence type="ECO:0000256" key="1">
    <source>
        <dbReference type="ARBA" id="ARBA00009861"/>
    </source>
</evidence>
<reference evidence="2 3" key="1">
    <citation type="submission" date="2019-06" db="EMBL/GenBank/DDBJ databases">
        <title>A chromosomal-level reference genome of Carpinus fangiana (Coryloideae, Betulaceae).</title>
        <authorList>
            <person name="Yang X."/>
            <person name="Wang Z."/>
            <person name="Zhang L."/>
            <person name="Hao G."/>
            <person name="Liu J."/>
            <person name="Yang Y."/>
        </authorList>
    </citation>
    <scope>NUCLEOTIDE SEQUENCE [LARGE SCALE GENOMIC DNA]</scope>
    <source>
        <strain evidence="2">Cfa_2016G</strain>
        <tissue evidence="2">Leaf</tissue>
    </source>
</reference>
<dbReference type="InterPro" id="IPR050317">
    <property type="entry name" value="Plant_Fungal_Acyltransferase"/>
</dbReference>
<dbReference type="OrthoDB" id="671439at2759"/>
<evidence type="ECO:0000313" key="2">
    <source>
        <dbReference type="EMBL" id="KAE8076402.1"/>
    </source>
</evidence>
<dbReference type="Pfam" id="PF02458">
    <property type="entry name" value="Transferase"/>
    <property type="match status" value="1"/>
</dbReference>
<name>A0A5N6RBX9_9ROSI</name>
<dbReference type="GO" id="GO:0016747">
    <property type="term" value="F:acyltransferase activity, transferring groups other than amino-acyl groups"/>
    <property type="evidence" value="ECO:0007669"/>
    <property type="project" value="TreeGrafter"/>
</dbReference>
<dbReference type="Proteomes" id="UP000327013">
    <property type="component" value="Chromosome 6"/>
</dbReference>
<accession>A0A5N6RBX9</accession>
<protein>
    <submittedName>
        <fullName evidence="2">Uncharacterized protein</fullName>
    </submittedName>
</protein>
<dbReference type="EMBL" id="CM017326">
    <property type="protein sequence ID" value="KAE8076402.1"/>
    <property type="molecule type" value="Genomic_DNA"/>
</dbReference>
<comment type="similarity">
    <text evidence="1">Belongs to the plant acyltransferase family.</text>
</comment>
<gene>
    <name evidence="2" type="ORF">FH972_015057</name>
</gene>
<dbReference type="PANTHER" id="PTHR31642:SF186">
    <property type="entry name" value="BRASSINOSTEROID-RELATED ACYLTRANSFERASE 1-LIKE"/>
    <property type="match status" value="1"/>
</dbReference>
<sequence length="461" mass="51562">MEFNVFVKEIVCLRPSEQSKRQTIELSGLDRISPAILYVVLFYKSSLNSEAEYAIERAKRALQKVLVSWNLAAGRFRINEATGKLQIECNDEGITMITAASDSRLEELGTLHEYKTSYEKLVPQLSEPDDISKNPLFVVQITRFACGGLSVGVGGSHALFDGVGAFNFLASWAHISSGKDESDLIVPNHSRDMILSAIYSPDHSCPEAASIYEQHHITAIQDLYGIPMQITASDDRCWESALVKFSRVDHSQGGLELITFSVDKEIVETWKGQAIERGKLFKCSTFDVLSSHIWKARVKALLLPPDTNICLQYPVDSRDRFQPPLGKNFTGNAFVLASVSCLVRDLLEEPLHSTIRKIQAAKDVIMDEYIKLYAKALESSNKFFPSMRELTIVTDWLKFPFSALDFGWGKLSSAALLATPVQETAFLMMNLEESGGFIIRIGIGGQYVHNLISNFNNFNYY</sequence>
<organism evidence="2 3">
    <name type="scientific">Carpinus fangiana</name>
    <dbReference type="NCBI Taxonomy" id="176857"/>
    <lineage>
        <taxon>Eukaryota</taxon>
        <taxon>Viridiplantae</taxon>
        <taxon>Streptophyta</taxon>
        <taxon>Embryophyta</taxon>
        <taxon>Tracheophyta</taxon>
        <taxon>Spermatophyta</taxon>
        <taxon>Magnoliopsida</taxon>
        <taxon>eudicotyledons</taxon>
        <taxon>Gunneridae</taxon>
        <taxon>Pentapetalae</taxon>
        <taxon>rosids</taxon>
        <taxon>fabids</taxon>
        <taxon>Fagales</taxon>
        <taxon>Betulaceae</taxon>
        <taxon>Carpinus</taxon>
    </lineage>
</organism>